<evidence type="ECO:0000256" key="1">
    <source>
        <dbReference type="ARBA" id="ARBA00004906"/>
    </source>
</evidence>
<keyword evidence="7" id="KW-0862">Zinc</keyword>
<keyword evidence="2" id="KW-0808">Transferase</keyword>
<dbReference type="Gene3D" id="3.30.40.10">
    <property type="entry name" value="Zinc/RING finger domain, C3HC4 (zinc finger)"/>
    <property type="match status" value="1"/>
</dbReference>
<evidence type="ECO:0000313" key="11">
    <source>
        <dbReference type="Proteomes" id="UP000594262"/>
    </source>
</evidence>
<dbReference type="PANTHER" id="PTHR22770">
    <property type="entry name" value="UBIQUITIN CONJUGATING ENZYME 7 INTERACTING PROTEIN-RELATED"/>
    <property type="match status" value="1"/>
</dbReference>
<dbReference type="OrthoDB" id="5963834at2759"/>
<evidence type="ECO:0000256" key="5">
    <source>
        <dbReference type="ARBA" id="ARBA00022771"/>
    </source>
</evidence>
<dbReference type="SUPFAM" id="SSF57850">
    <property type="entry name" value="RING/U-box"/>
    <property type="match status" value="3"/>
</dbReference>
<reference evidence="10" key="1">
    <citation type="submission" date="2021-01" db="UniProtKB">
        <authorList>
            <consortium name="EnsemblMetazoa"/>
        </authorList>
    </citation>
    <scope>IDENTIFICATION</scope>
</reference>
<evidence type="ECO:0000259" key="9">
    <source>
        <dbReference type="PROSITE" id="PS51873"/>
    </source>
</evidence>
<keyword evidence="5" id="KW-0863">Zinc-finger</keyword>
<feature type="region of interest" description="Disordered" evidence="8">
    <location>
        <begin position="118"/>
        <end position="171"/>
    </location>
</feature>
<evidence type="ECO:0000256" key="8">
    <source>
        <dbReference type="SAM" id="MobiDB-lite"/>
    </source>
</evidence>
<evidence type="ECO:0000256" key="3">
    <source>
        <dbReference type="ARBA" id="ARBA00022723"/>
    </source>
</evidence>
<protein>
    <recommendedName>
        <fullName evidence="9">RING-type domain-containing protein</fullName>
    </recommendedName>
</protein>
<dbReference type="CDD" id="cd20353">
    <property type="entry name" value="Rcat_RBR_RNF216"/>
    <property type="match status" value="1"/>
</dbReference>
<evidence type="ECO:0000256" key="2">
    <source>
        <dbReference type="ARBA" id="ARBA00022679"/>
    </source>
</evidence>
<keyword evidence="6" id="KW-0833">Ubl conjugation pathway</keyword>
<organism evidence="10 11">
    <name type="scientific">Clytia hemisphaerica</name>
    <dbReference type="NCBI Taxonomy" id="252671"/>
    <lineage>
        <taxon>Eukaryota</taxon>
        <taxon>Metazoa</taxon>
        <taxon>Cnidaria</taxon>
        <taxon>Hydrozoa</taxon>
        <taxon>Hydroidolina</taxon>
        <taxon>Leptothecata</taxon>
        <taxon>Obeliida</taxon>
        <taxon>Clytiidae</taxon>
        <taxon>Clytia</taxon>
    </lineage>
</organism>
<dbReference type="InterPro" id="IPR058758">
    <property type="entry name" value="UBA_RNF216"/>
</dbReference>
<feature type="region of interest" description="Disordered" evidence="8">
    <location>
        <begin position="836"/>
        <end position="911"/>
    </location>
</feature>
<keyword evidence="11" id="KW-1185">Reference proteome</keyword>
<dbReference type="CDD" id="cd16630">
    <property type="entry name" value="RING-HC_RBR_RNF216"/>
    <property type="match status" value="1"/>
</dbReference>
<keyword evidence="4" id="KW-0677">Repeat</keyword>
<dbReference type="Pfam" id="PF26112">
    <property type="entry name" value="UBA_RNF216"/>
    <property type="match status" value="1"/>
</dbReference>
<sequence length="911" mass="101744">MAGPNQNAILTELSSIFPQHSQQIITFIHNDVVNVYGQMADKTMILPSCIERLLELPDDFNVPTQEGITIEQDMGVEAEIVEEMVGNDDRAILINSTINSTMNSTSTRIADVTGNSLTTTSSSNLSTNNTASTPSSSNHTTTSDDIDLDSMDTPLSSTSSENDNSFYRNKDIPRYREPVTISSGENSPVVAKDPNYFPADDIDEVLLLEDLSTDVSQVRPKILDDDDDVLEVSITVNRAKRKNENHESTPDAKKRKSSSDTSSTHNSSVNLSHVGGTIRTHVIVPNRLQDGAGPSNTTSTPNTARAGPDFTAGIFKQIEENRNNLFKNIIGASTITRPPTATIGSSTFTRPPKQQPTPKAPTPIKVPETPPPPPPPVPAPAPPVLVDIANLKKGMKDFDHYAKKRVKDIINDVAVTHIERLIQQHPDQTPLEQVVTHIITQLLEDRNYPKEQKISKHVTSSVSSMPASSSTIKSDPLFYSKQAIYELQKDFPKLKTKVLRIMFAKHKGLYTPTYKDISAILEEIKAKKKKIEDTVLEGFLKGRRSMSYSYGMQDLDPLLAKEIAEMKSEQKRSAEAADHEAAVAINNQQYEEDGQAIECGCCFMESSFDDMVQCSEGHLFCSECLRSYSKEAAFGGGKCNLVCMTSECGARFMLSQLQKALPAELLTKFQELEQNEALKLANIENLFTCPHCDFAAEVPGDGDKVFSCQNPTCLKETCMHCKEPWDDEHFGVPCKEMEKKDVTNLRKTYEEKMTEAKIRKCWQCKNSFLKESGCNKITCKCGAKMCYICRKPKIDYSHFCQHARDPGKPCTVCKQCSLWTDPKEDDDRAVKEIQKQAEEEKRKLEGDSATDNHIGPKIDVPAAPKVRVNHNRHDHRHGHGGHRQRHRHDHHRHHHHRHAQNIGDDHELQVP</sequence>
<evidence type="ECO:0000256" key="7">
    <source>
        <dbReference type="ARBA" id="ARBA00022833"/>
    </source>
</evidence>
<dbReference type="Proteomes" id="UP000594262">
    <property type="component" value="Unplaced"/>
</dbReference>
<dbReference type="GO" id="GO:0016740">
    <property type="term" value="F:transferase activity"/>
    <property type="evidence" value="ECO:0007669"/>
    <property type="project" value="UniProtKB-KW"/>
</dbReference>
<feature type="domain" description="RING-type" evidence="9">
    <location>
        <begin position="595"/>
        <end position="814"/>
    </location>
</feature>
<dbReference type="InterPro" id="IPR047545">
    <property type="entry name" value="BRcat_RBR_RNF216"/>
</dbReference>
<feature type="compositionally biased region" description="Polar residues" evidence="8">
    <location>
        <begin position="294"/>
        <end position="303"/>
    </location>
</feature>
<evidence type="ECO:0000256" key="6">
    <source>
        <dbReference type="ARBA" id="ARBA00022786"/>
    </source>
</evidence>
<feature type="compositionally biased region" description="Polar residues" evidence="8">
    <location>
        <begin position="337"/>
        <end position="349"/>
    </location>
</feature>
<comment type="pathway">
    <text evidence="1">Protein modification; protein ubiquitination.</text>
</comment>
<evidence type="ECO:0000313" key="10">
    <source>
        <dbReference type="EnsemblMetazoa" id="CLYHEMP001915.1"/>
    </source>
</evidence>
<dbReference type="InterPro" id="IPR002867">
    <property type="entry name" value="IBR_dom"/>
</dbReference>
<evidence type="ECO:0000256" key="4">
    <source>
        <dbReference type="ARBA" id="ARBA00022737"/>
    </source>
</evidence>
<feature type="region of interest" description="Disordered" evidence="8">
    <location>
        <begin position="240"/>
        <end position="308"/>
    </location>
</feature>
<feature type="compositionally biased region" description="Pro residues" evidence="8">
    <location>
        <begin position="368"/>
        <end position="378"/>
    </location>
</feature>
<feature type="compositionally biased region" description="Low complexity" evidence="8">
    <location>
        <begin position="118"/>
        <end position="143"/>
    </location>
</feature>
<dbReference type="InterPro" id="IPR013083">
    <property type="entry name" value="Znf_RING/FYVE/PHD"/>
</dbReference>
<dbReference type="PANTHER" id="PTHR22770:SF47">
    <property type="entry name" value="E3 UBIQUITIN-PROTEIN LIGASE RNF216"/>
    <property type="match status" value="1"/>
</dbReference>
<feature type="compositionally biased region" description="Basic and acidic residues" evidence="8">
    <location>
        <begin position="836"/>
        <end position="846"/>
    </location>
</feature>
<dbReference type="GeneID" id="136823983"/>
<dbReference type="Pfam" id="PF26191">
    <property type="entry name" value="RING-HC_RBR_RNF216"/>
    <property type="match status" value="1"/>
</dbReference>
<name>A0A7M5V1L9_9CNID</name>
<dbReference type="RefSeq" id="XP_066936241.1">
    <property type="nucleotide sequence ID" value="XM_067080140.1"/>
</dbReference>
<dbReference type="AlphaFoldDB" id="A0A7M5V1L9"/>
<feature type="compositionally biased region" description="Basic and acidic residues" evidence="8">
    <location>
        <begin position="242"/>
        <end position="252"/>
    </location>
</feature>
<dbReference type="Pfam" id="PF26200">
    <property type="entry name" value="Rcat_RNF216"/>
    <property type="match status" value="1"/>
</dbReference>
<dbReference type="InterPro" id="IPR047544">
    <property type="entry name" value="RING-HC_RBR_RNF216"/>
</dbReference>
<proteinExistence type="predicted"/>
<dbReference type="InterPro" id="IPR051628">
    <property type="entry name" value="LUBAC_E3_Ligases"/>
</dbReference>
<accession>A0A7M5V1L9</accession>
<feature type="compositionally biased region" description="Polar residues" evidence="8">
    <location>
        <begin position="153"/>
        <end position="167"/>
    </location>
</feature>
<dbReference type="GO" id="GO:0008270">
    <property type="term" value="F:zinc ion binding"/>
    <property type="evidence" value="ECO:0007669"/>
    <property type="project" value="UniProtKB-KW"/>
</dbReference>
<dbReference type="PROSITE" id="PS51873">
    <property type="entry name" value="TRIAD"/>
    <property type="match status" value="1"/>
</dbReference>
<dbReference type="InterPro" id="IPR047546">
    <property type="entry name" value="Rcat_RBR_RNF216"/>
</dbReference>
<feature type="region of interest" description="Disordered" evidence="8">
    <location>
        <begin position="337"/>
        <end position="378"/>
    </location>
</feature>
<keyword evidence="3" id="KW-0479">Metal-binding</keyword>
<dbReference type="InterPro" id="IPR044066">
    <property type="entry name" value="TRIAD_supradom"/>
</dbReference>
<feature type="compositionally biased region" description="Low complexity" evidence="8">
    <location>
        <begin position="259"/>
        <end position="268"/>
    </location>
</feature>
<dbReference type="Gene3D" id="1.20.120.1750">
    <property type="match status" value="1"/>
</dbReference>
<dbReference type="CDD" id="cd20339">
    <property type="entry name" value="BRcat_RBR_RNF216"/>
    <property type="match status" value="1"/>
</dbReference>
<dbReference type="EnsemblMetazoa" id="CLYHEMT001915.1">
    <property type="protein sequence ID" value="CLYHEMP001915.1"/>
    <property type="gene ID" value="CLYHEMG001915"/>
</dbReference>
<feature type="compositionally biased region" description="Basic residues" evidence="8">
    <location>
        <begin position="867"/>
        <end position="899"/>
    </location>
</feature>
<dbReference type="SMART" id="SM00647">
    <property type="entry name" value="IBR"/>
    <property type="match status" value="1"/>
</dbReference>